<reference evidence="2 3" key="1">
    <citation type="journal article" date="2014" name="Genome Announc.">
        <title>Draft genome sequences of six enterohepatic helicobacter species isolated from humans and one from rhesus macaques.</title>
        <authorList>
            <person name="Shen Z."/>
            <person name="Sheh A."/>
            <person name="Young S.K."/>
            <person name="Abouelliel A."/>
            <person name="Ward D.V."/>
            <person name="Earl A.M."/>
            <person name="Fox J.G."/>
        </authorList>
    </citation>
    <scope>NUCLEOTIDE SEQUENCE [LARGE SCALE GENOMIC DNA]</scope>
    <source>
        <strain evidence="2 3">ATCC 43879</strain>
    </source>
</reference>
<dbReference type="AlphaFoldDB" id="C3XH87"/>
<feature type="signal peptide" evidence="1">
    <location>
        <begin position="1"/>
        <end position="21"/>
    </location>
</feature>
<proteinExistence type="predicted"/>
<protein>
    <submittedName>
        <fullName evidence="2">Uncharacterized protein</fullName>
    </submittedName>
</protein>
<dbReference type="OrthoDB" id="5330174at2"/>
<organism evidence="2 3">
    <name type="scientific">Helicobacter bilis ATCC 43879</name>
    <dbReference type="NCBI Taxonomy" id="613026"/>
    <lineage>
        <taxon>Bacteria</taxon>
        <taxon>Pseudomonadati</taxon>
        <taxon>Campylobacterota</taxon>
        <taxon>Epsilonproteobacteria</taxon>
        <taxon>Campylobacterales</taxon>
        <taxon>Helicobacteraceae</taxon>
        <taxon>Helicobacter</taxon>
    </lineage>
</organism>
<gene>
    <name evidence="2" type="ORF">HRAG_01433</name>
</gene>
<evidence type="ECO:0000313" key="2">
    <source>
        <dbReference type="EMBL" id="EEO24376.1"/>
    </source>
</evidence>
<dbReference type="Proteomes" id="UP000005085">
    <property type="component" value="Unassembled WGS sequence"/>
</dbReference>
<evidence type="ECO:0000256" key="1">
    <source>
        <dbReference type="SAM" id="SignalP"/>
    </source>
</evidence>
<comment type="caution">
    <text evidence="2">The sequence shown here is derived from an EMBL/GenBank/DDBJ whole genome shotgun (WGS) entry which is preliminary data.</text>
</comment>
<keyword evidence="3" id="KW-1185">Reference proteome</keyword>
<keyword evidence="1" id="KW-0732">Signal</keyword>
<name>C3XH87_9HELI</name>
<evidence type="ECO:0000313" key="3">
    <source>
        <dbReference type="Proteomes" id="UP000005085"/>
    </source>
</evidence>
<feature type="chain" id="PRO_5002934416" evidence="1">
    <location>
        <begin position="22"/>
        <end position="103"/>
    </location>
</feature>
<sequence>MKKMISVLVLGSILSFTALQAQVHANNAQNIIETHKVASISNDDMNMLFNDVKSGDVIALSNVEMSETKGESWAGALNAIMDLVYEVGDIFGYKWDILHSVRF</sequence>
<dbReference type="RefSeq" id="WP_005219064.1">
    <property type="nucleotide sequence ID" value="NZ_KI392035.1"/>
</dbReference>
<accession>C3XH87</accession>
<dbReference type="HOGENOM" id="CLU_2259869_0_0_7"/>
<dbReference type="EMBL" id="ACDN02000023">
    <property type="protein sequence ID" value="EEO24376.1"/>
    <property type="molecule type" value="Genomic_DNA"/>
</dbReference>